<protein>
    <submittedName>
        <fullName evidence="5">MoxR family ATPase</fullName>
    </submittedName>
</protein>
<dbReference type="GO" id="GO:0005524">
    <property type="term" value="F:ATP binding"/>
    <property type="evidence" value="ECO:0007669"/>
    <property type="project" value="UniProtKB-KW"/>
</dbReference>
<evidence type="ECO:0000313" key="6">
    <source>
        <dbReference type="Proteomes" id="UP001203207"/>
    </source>
</evidence>
<dbReference type="CDD" id="cd00009">
    <property type="entry name" value="AAA"/>
    <property type="match status" value="1"/>
</dbReference>
<reference evidence="5" key="2">
    <citation type="submission" date="2022-02" db="EMBL/GenBank/DDBJ databases">
        <authorList>
            <person name="Elcheninov A.G."/>
            <person name="Sorokin D.Y."/>
            <person name="Kublanov I.V."/>
        </authorList>
    </citation>
    <scope>NUCLEOTIDE SEQUENCE</scope>
    <source>
        <strain evidence="5">AArc-St2</strain>
    </source>
</reference>
<dbReference type="Gene3D" id="1.10.8.80">
    <property type="entry name" value="Magnesium chelatase subunit I, C-Terminal domain"/>
    <property type="match status" value="1"/>
</dbReference>
<feature type="domain" description="ATPase AAA-3" evidence="3">
    <location>
        <begin position="40"/>
        <end position="170"/>
    </location>
</feature>
<dbReference type="InterPro" id="IPR027417">
    <property type="entry name" value="P-loop_NTPase"/>
</dbReference>
<comment type="caution">
    <text evidence="5">The sequence shown here is derived from an EMBL/GenBank/DDBJ whole genome shotgun (WGS) entry which is preliminary data.</text>
</comment>
<dbReference type="EMBL" id="JAKRVX010000004">
    <property type="protein sequence ID" value="MCL9817471.1"/>
    <property type="molecule type" value="Genomic_DNA"/>
</dbReference>
<evidence type="ECO:0000259" key="3">
    <source>
        <dbReference type="Pfam" id="PF07726"/>
    </source>
</evidence>
<dbReference type="AlphaFoldDB" id="A0AAE3FY68"/>
<accession>A0AAE3FY68</accession>
<name>A0AAE3FY68_9EURY</name>
<evidence type="ECO:0000259" key="4">
    <source>
        <dbReference type="Pfam" id="PF17863"/>
    </source>
</evidence>
<evidence type="ECO:0000256" key="1">
    <source>
        <dbReference type="ARBA" id="ARBA00022741"/>
    </source>
</evidence>
<proteinExistence type="predicted"/>
<dbReference type="InterPro" id="IPR011703">
    <property type="entry name" value="ATPase_AAA-3"/>
</dbReference>
<dbReference type="Proteomes" id="UP001203207">
    <property type="component" value="Unassembled WGS sequence"/>
</dbReference>
<dbReference type="PIRSF" id="PIRSF002849">
    <property type="entry name" value="AAA_ATPase_chaperone_MoxR_prd"/>
    <property type="match status" value="1"/>
</dbReference>
<evidence type="ECO:0000256" key="2">
    <source>
        <dbReference type="ARBA" id="ARBA00022840"/>
    </source>
</evidence>
<dbReference type="SUPFAM" id="SSF52540">
    <property type="entry name" value="P-loop containing nucleoside triphosphate hydrolases"/>
    <property type="match status" value="1"/>
</dbReference>
<gene>
    <name evidence="5" type="ORF">AArcSt2_11000</name>
</gene>
<sequence>MGVDRSAEITTELLGGLSETVIAGESFLEAIVTGVLAKQHVLIEDVPGTGKTLTAQSLAGALGLEFNRIQFTPDLLPSDITGSTIFNEGNGDFEFRRGPVFSNIVLADEINRAPPKTQAALLEVMEEKQVSVGNTTYALPEPFFVIATQNPVEQEGTFELPESQRDRFIIKTSIGYPDRTNERLLLDRRIERMVAAPSVDQVVDPETFKTVQEVPEYIHVAPDVRDYIVDIGRATREHQRTDVGVSPRGIQRLLEASRARAVIRGRDYVVPNDVKQLAVDVFAHRLVLNAAALIDGVSRRDVVSDVLSEIAVPAIEA</sequence>
<dbReference type="PANTHER" id="PTHR42759">
    <property type="entry name" value="MOXR FAMILY PROTEIN"/>
    <property type="match status" value="1"/>
</dbReference>
<dbReference type="InterPro" id="IPR041628">
    <property type="entry name" value="ChlI/MoxR_AAA_lid"/>
</dbReference>
<dbReference type="Pfam" id="PF17863">
    <property type="entry name" value="AAA_lid_2"/>
    <property type="match status" value="1"/>
</dbReference>
<keyword evidence="1" id="KW-0547">Nucleotide-binding</keyword>
<keyword evidence="6" id="KW-1185">Reference proteome</keyword>
<dbReference type="Gene3D" id="3.40.50.300">
    <property type="entry name" value="P-loop containing nucleotide triphosphate hydrolases"/>
    <property type="match status" value="1"/>
</dbReference>
<reference evidence="5" key="1">
    <citation type="journal article" date="2022" name="Syst. Appl. Microbiol.">
        <title>Natronocalculus amylovorans gen. nov., sp. nov., and Natranaeroarchaeum aerophilus sp. nov., dominant culturable amylolytic natronoarchaea from hypersaline soda lakes in southwestern Siberia.</title>
        <authorList>
            <person name="Sorokin D.Y."/>
            <person name="Elcheninov A.G."/>
            <person name="Khizhniak T.V."/>
            <person name="Koenen M."/>
            <person name="Bale N.J."/>
            <person name="Damste J.S.S."/>
            <person name="Kublanov I.V."/>
        </authorList>
    </citation>
    <scope>NUCLEOTIDE SEQUENCE</scope>
    <source>
        <strain evidence="5">AArc-St2</strain>
    </source>
</reference>
<dbReference type="InterPro" id="IPR050764">
    <property type="entry name" value="CbbQ/NirQ/NorQ/GpvN"/>
</dbReference>
<keyword evidence="2" id="KW-0067">ATP-binding</keyword>
<dbReference type="FunFam" id="3.40.50.300:FF:000640">
    <property type="entry name" value="MoxR family ATPase"/>
    <property type="match status" value="1"/>
</dbReference>
<dbReference type="GO" id="GO:0016887">
    <property type="term" value="F:ATP hydrolysis activity"/>
    <property type="evidence" value="ECO:0007669"/>
    <property type="project" value="InterPro"/>
</dbReference>
<dbReference type="PANTHER" id="PTHR42759:SF1">
    <property type="entry name" value="MAGNESIUM-CHELATASE SUBUNIT CHLD"/>
    <property type="match status" value="1"/>
</dbReference>
<evidence type="ECO:0000313" key="5">
    <source>
        <dbReference type="EMBL" id="MCL9817471.1"/>
    </source>
</evidence>
<organism evidence="5 6">
    <name type="scientific">Natronocalculus amylovorans</name>
    <dbReference type="NCBI Taxonomy" id="2917812"/>
    <lineage>
        <taxon>Archaea</taxon>
        <taxon>Methanobacteriati</taxon>
        <taxon>Methanobacteriota</taxon>
        <taxon>Stenosarchaea group</taxon>
        <taxon>Halobacteria</taxon>
        <taxon>Halobacteriales</taxon>
        <taxon>Haloferacaceae</taxon>
        <taxon>Natronocalculus</taxon>
    </lineage>
</organism>
<dbReference type="Pfam" id="PF07726">
    <property type="entry name" value="AAA_3"/>
    <property type="match status" value="1"/>
</dbReference>
<feature type="domain" description="ChlI/MoxR AAA lid" evidence="4">
    <location>
        <begin position="233"/>
        <end position="305"/>
    </location>
</feature>